<gene>
    <name evidence="1" type="ORF">O6H91_17G021600</name>
</gene>
<organism evidence="1 2">
    <name type="scientific">Diphasiastrum complanatum</name>
    <name type="common">Issler's clubmoss</name>
    <name type="synonym">Lycopodium complanatum</name>
    <dbReference type="NCBI Taxonomy" id="34168"/>
    <lineage>
        <taxon>Eukaryota</taxon>
        <taxon>Viridiplantae</taxon>
        <taxon>Streptophyta</taxon>
        <taxon>Embryophyta</taxon>
        <taxon>Tracheophyta</taxon>
        <taxon>Lycopodiopsida</taxon>
        <taxon>Lycopodiales</taxon>
        <taxon>Lycopodiaceae</taxon>
        <taxon>Lycopodioideae</taxon>
        <taxon>Diphasiastrum</taxon>
    </lineage>
</organism>
<protein>
    <submittedName>
        <fullName evidence="1">Uncharacterized protein</fullName>
    </submittedName>
</protein>
<evidence type="ECO:0000313" key="1">
    <source>
        <dbReference type="EMBL" id="KAJ7524783.1"/>
    </source>
</evidence>
<evidence type="ECO:0000313" key="2">
    <source>
        <dbReference type="Proteomes" id="UP001162992"/>
    </source>
</evidence>
<dbReference type="Proteomes" id="UP001162992">
    <property type="component" value="Chromosome 17"/>
</dbReference>
<keyword evidence="2" id="KW-1185">Reference proteome</keyword>
<proteinExistence type="predicted"/>
<comment type="caution">
    <text evidence="1">The sequence shown here is derived from an EMBL/GenBank/DDBJ whole genome shotgun (WGS) entry which is preliminary data.</text>
</comment>
<reference evidence="2" key="1">
    <citation type="journal article" date="2024" name="Proc. Natl. Acad. Sci. U.S.A.">
        <title>Extraordinary preservation of gene collinearity over three hundred million years revealed in homosporous lycophytes.</title>
        <authorList>
            <person name="Li C."/>
            <person name="Wickell D."/>
            <person name="Kuo L.Y."/>
            <person name="Chen X."/>
            <person name="Nie B."/>
            <person name="Liao X."/>
            <person name="Peng D."/>
            <person name="Ji J."/>
            <person name="Jenkins J."/>
            <person name="Williams M."/>
            <person name="Shu S."/>
            <person name="Plott C."/>
            <person name="Barry K."/>
            <person name="Rajasekar S."/>
            <person name="Grimwood J."/>
            <person name="Han X."/>
            <person name="Sun S."/>
            <person name="Hou Z."/>
            <person name="He W."/>
            <person name="Dai G."/>
            <person name="Sun C."/>
            <person name="Schmutz J."/>
            <person name="Leebens-Mack J.H."/>
            <person name="Li F.W."/>
            <person name="Wang L."/>
        </authorList>
    </citation>
    <scope>NUCLEOTIDE SEQUENCE [LARGE SCALE GENOMIC DNA]</scope>
    <source>
        <strain evidence="2">cv. PW_Plant_1</strain>
    </source>
</reference>
<name>A0ACC2B4T3_DIPCM</name>
<sequence length="97" mass="11430">MVSLKLQKRLAASVLQCGQCKVWLHLNEVNEIFTANSRQNIQKLVKDGFLIRNPTKVHLRHVPHMLWRQRDRVDTGRQKRRGTWEAQLPTKVKAHQD</sequence>
<accession>A0ACC2B4T3</accession>
<dbReference type="EMBL" id="CM055108">
    <property type="protein sequence ID" value="KAJ7524783.1"/>
    <property type="molecule type" value="Genomic_DNA"/>
</dbReference>